<evidence type="ECO:0000256" key="5">
    <source>
        <dbReference type="ARBA" id="ARBA00022750"/>
    </source>
</evidence>
<evidence type="ECO:0000313" key="13">
    <source>
        <dbReference type="EMBL" id="PPI15131.1"/>
    </source>
</evidence>
<keyword evidence="8 9" id="KW-0472">Membrane</keyword>
<evidence type="ECO:0000256" key="10">
    <source>
        <dbReference type="RuleBase" id="RU000594"/>
    </source>
</evidence>
<comment type="function">
    <text evidence="9 10">This protein specifically catalyzes the removal of signal peptides from prolipoproteins.</text>
</comment>
<evidence type="ECO:0000256" key="4">
    <source>
        <dbReference type="ARBA" id="ARBA00022692"/>
    </source>
</evidence>
<feature type="transmembrane region" description="Helical" evidence="9">
    <location>
        <begin position="110"/>
        <end position="128"/>
    </location>
</feature>
<evidence type="ECO:0000256" key="2">
    <source>
        <dbReference type="ARBA" id="ARBA00022475"/>
    </source>
</evidence>
<evidence type="ECO:0000256" key="12">
    <source>
        <dbReference type="SAM" id="MobiDB-lite"/>
    </source>
</evidence>
<evidence type="ECO:0000256" key="11">
    <source>
        <dbReference type="RuleBase" id="RU004181"/>
    </source>
</evidence>
<name>A0A2S5Y6Q2_9MICO</name>
<accession>A0A2S5Y6Q2</accession>
<dbReference type="Pfam" id="PF01252">
    <property type="entry name" value="Peptidase_A8"/>
    <property type="match status" value="1"/>
</dbReference>
<dbReference type="PRINTS" id="PR00781">
    <property type="entry name" value="LIPOSIGPTASE"/>
</dbReference>
<evidence type="ECO:0000313" key="14">
    <source>
        <dbReference type="Proteomes" id="UP000237966"/>
    </source>
</evidence>
<dbReference type="EMBL" id="PSWU01000007">
    <property type="protein sequence ID" value="PPI15131.1"/>
    <property type="molecule type" value="Genomic_DNA"/>
</dbReference>
<dbReference type="PROSITE" id="PS00855">
    <property type="entry name" value="SPASE_II"/>
    <property type="match status" value="1"/>
</dbReference>
<dbReference type="Proteomes" id="UP000237966">
    <property type="component" value="Unassembled WGS sequence"/>
</dbReference>
<dbReference type="GO" id="GO:0004190">
    <property type="term" value="F:aspartic-type endopeptidase activity"/>
    <property type="evidence" value="ECO:0007669"/>
    <property type="project" value="UniProtKB-UniRule"/>
</dbReference>
<feature type="compositionally biased region" description="Basic and acidic residues" evidence="12">
    <location>
        <begin position="223"/>
        <end position="233"/>
    </location>
</feature>
<dbReference type="NCBIfam" id="TIGR00077">
    <property type="entry name" value="lspA"/>
    <property type="match status" value="1"/>
</dbReference>
<evidence type="ECO:0000256" key="3">
    <source>
        <dbReference type="ARBA" id="ARBA00022670"/>
    </source>
</evidence>
<dbReference type="PANTHER" id="PTHR33695">
    <property type="entry name" value="LIPOPROTEIN SIGNAL PEPTIDASE"/>
    <property type="match status" value="1"/>
</dbReference>
<gene>
    <name evidence="9 13" type="primary">lspA</name>
    <name evidence="13" type="ORF">C5C51_04815</name>
</gene>
<sequence>MFSRCRPKQLLSPVLGSSPAAANVRPRVLVTLGLVALAVFAVDQITKVLVTTTLTRGEEIHVIGDILILQYVKNSGAAFSLASGSTWIFSLIAVCVVVTVGWFARRIRSAVWAIFFGLLLGGTLGNLFDRLFREPSFGLGRVIDFVFTPWLLPAIYNFADIAICTAMALFVVLSLRGVGFDGRRGQRTHGVVEGGTSPSSDSDDGGQEQPEQQNTATRLAAEAQREIDKPGRA</sequence>
<feature type="transmembrane region" description="Helical" evidence="9">
    <location>
        <begin position="77"/>
        <end position="103"/>
    </location>
</feature>
<feature type="active site" evidence="9">
    <location>
        <position position="144"/>
    </location>
</feature>
<dbReference type="EC" id="3.4.23.36" evidence="9"/>
<evidence type="ECO:0000256" key="1">
    <source>
        <dbReference type="ARBA" id="ARBA00006139"/>
    </source>
</evidence>
<dbReference type="HAMAP" id="MF_00161">
    <property type="entry name" value="LspA"/>
    <property type="match status" value="1"/>
</dbReference>
<comment type="pathway">
    <text evidence="9">Protein modification; lipoprotein biosynthesis (signal peptide cleavage).</text>
</comment>
<feature type="transmembrane region" description="Helical" evidence="9">
    <location>
        <begin position="154"/>
        <end position="175"/>
    </location>
</feature>
<feature type="active site" evidence="9">
    <location>
        <position position="160"/>
    </location>
</feature>
<keyword evidence="2 9" id="KW-1003">Cell membrane</keyword>
<evidence type="ECO:0000256" key="6">
    <source>
        <dbReference type="ARBA" id="ARBA00022801"/>
    </source>
</evidence>
<comment type="similarity">
    <text evidence="1 9 11">Belongs to the peptidase A8 family.</text>
</comment>
<feature type="region of interest" description="Disordered" evidence="12">
    <location>
        <begin position="186"/>
        <end position="233"/>
    </location>
</feature>
<keyword evidence="6 9" id="KW-0378">Hydrolase</keyword>
<keyword evidence="7 9" id="KW-1133">Transmembrane helix</keyword>
<dbReference type="UniPathway" id="UPA00665"/>
<evidence type="ECO:0000256" key="9">
    <source>
        <dbReference type="HAMAP-Rule" id="MF_00161"/>
    </source>
</evidence>
<dbReference type="GO" id="GO:0005886">
    <property type="term" value="C:plasma membrane"/>
    <property type="evidence" value="ECO:0007669"/>
    <property type="project" value="UniProtKB-SubCell"/>
</dbReference>
<comment type="caution">
    <text evidence="9">Lacks conserved residue(s) required for the propagation of feature annotation.</text>
</comment>
<reference evidence="13 14" key="1">
    <citation type="submission" date="2018-02" db="EMBL/GenBank/DDBJ databases">
        <title>Bacteriophage NCPPB3778 and a type I-E CRISPR drive the evolution of the US Biological Select Agent, Rathayibacter toxicus.</title>
        <authorList>
            <person name="Davis E.W.II."/>
            <person name="Tabima J.F."/>
            <person name="Weisberg A.J."/>
            <person name="Lopes L.D."/>
            <person name="Wiseman M.S."/>
            <person name="Wiseman M.S."/>
            <person name="Pupko T."/>
            <person name="Belcher M.S."/>
            <person name="Sechler A.J."/>
            <person name="Tancos M.A."/>
            <person name="Schroeder B.K."/>
            <person name="Murray T.D."/>
            <person name="Luster D.G."/>
            <person name="Schneider W.L."/>
            <person name="Rogers E."/>
            <person name="Andreote F.D."/>
            <person name="Grunwald N.J."/>
            <person name="Putnam M.L."/>
            <person name="Chang J.H."/>
        </authorList>
    </citation>
    <scope>NUCLEOTIDE SEQUENCE [LARGE SCALE GENOMIC DNA]</scope>
    <source>
        <strain evidence="13 14">FH99</strain>
    </source>
</reference>
<organism evidence="13 14">
    <name type="scientific">Rathayibacter toxicus</name>
    <dbReference type="NCBI Taxonomy" id="145458"/>
    <lineage>
        <taxon>Bacteria</taxon>
        <taxon>Bacillati</taxon>
        <taxon>Actinomycetota</taxon>
        <taxon>Actinomycetes</taxon>
        <taxon>Micrococcales</taxon>
        <taxon>Microbacteriaceae</taxon>
        <taxon>Rathayibacter</taxon>
    </lineage>
</organism>
<comment type="caution">
    <text evidence="13">The sequence shown here is derived from an EMBL/GenBank/DDBJ whole genome shotgun (WGS) entry which is preliminary data.</text>
</comment>
<keyword evidence="4 9" id="KW-0812">Transmembrane</keyword>
<dbReference type="PANTHER" id="PTHR33695:SF1">
    <property type="entry name" value="LIPOPROTEIN SIGNAL PEPTIDASE"/>
    <property type="match status" value="1"/>
</dbReference>
<keyword evidence="3 9" id="KW-0645">Protease</keyword>
<dbReference type="GO" id="GO:0006508">
    <property type="term" value="P:proteolysis"/>
    <property type="evidence" value="ECO:0007669"/>
    <property type="project" value="UniProtKB-KW"/>
</dbReference>
<dbReference type="InterPro" id="IPR001872">
    <property type="entry name" value="Peptidase_A8"/>
</dbReference>
<dbReference type="AlphaFoldDB" id="A0A2S5Y6Q2"/>
<proteinExistence type="inferred from homology"/>
<evidence type="ECO:0000256" key="8">
    <source>
        <dbReference type="ARBA" id="ARBA00023136"/>
    </source>
</evidence>
<keyword evidence="5 9" id="KW-0064">Aspartyl protease</keyword>
<protein>
    <recommendedName>
        <fullName evidence="9">Lipoprotein signal peptidase</fullName>
        <ecNumber evidence="9">3.4.23.36</ecNumber>
    </recommendedName>
    <alternativeName>
        <fullName evidence="9">Prolipoprotein signal peptidase</fullName>
    </alternativeName>
    <alternativeName>
        <fullName evidence="9">Signal peptidase II</fullName>
        <shortName evidence="9">SPase II</shortName>
    </alternativeName>
</protein>
<comment type="subcellular location">
    <subcellularLocation>
        <location evidence="9">Cell membrane</location>
        <topology evidence="9">Multi-pass membrane protein</topology>
    </subcellularLocation>
</comment>
<dbReference type="OrthoDB" id="4308908at2"/>
<evidence type="ECO:0000256" key="7">
    <source>
        <dbReference type="ARBA" id="ARBA00022989"/>
    </source>
</evidence>
<comment type="catalytic activity">
    <reaction evidence="9 10">
        <text>Release of signal peptides from bacterial membrane prolipoproteins. Hydrolyzes -Xaa-Yaa-Zaa-|-(S,diacylglyceryl)Cys-, in which Xaa is hydrophobic (preferably Leu), and Yaa (Ala or Ser) and Zaa (Gly or Ala) have small, neutral side chains.</text>
        <dbReference type="EC" id="3.4.23.36"/>
    </reaction>
</comment>